<proteinExistence type="predicted"/>
<comment type="caution">
    <text evidence="1">The sequence shown here is derived from an EMBL/GenBank/DDBJ whole genome shotgun (WGS) entry which is preliminary data.</text>
</comment>
<sequence length="65" mass="7284">MAAAMVSDANVIKLIFFKQSPIDRRKILAIIRPHDGRRNMRLAAPVAELVDAADSKSVSLCEWEF</sequence>
<dbReference type="AlphaFoldDB" id="A0A2N3KDB4"/>
<evidence type="ECO:0000313" key="1">
    <source>
        <dbReference type="EMBL" id="PKR48541.1"/>
    </source>
</evidence>
<gene>
    <name evidence="1" type="ORF">COO20_24320</name>
</gene>
<organism evidence="1 2">
    <name type="scientific">Thalassospira marina</name>
    <dbReference type="NCBI Taxonomy" id="2048283"/>
    <lineage>
        <taxon>Bacteria</taxon>
        <taxon>Pseudomonadati</taxon>
        <taxon>Pseudomonadota</taxon>
        <taxon>Alphaproteobacteria</taxon>
        <taxon>Rhodospirillales</taxon>
        <taxon>Thalassospiraceae</taxon>
        <taxon>Thalassospira</taxon>
    </lineage>
</organism>
<name>A0A2N3KDB4_9PROT</name>
<protein>
    <submittedName>
        <fullName evidence="1">Uncharacterized protein</fullName>
    </submittedName>
</protein>
<reference evidence="1 2" key="1">
    <citation type="submission" date="2017-09" db="EMBL/GenBank/DDBJ databases">
        <title>Biodiversity and function of Thalassospira species in the particle-attached aromatic-hydrocarbon-degrading consortia from the surface seawater of the South China Sea.</title>
        <authorList>
            <person name="Dong C."/>
            <person name="Liu R."/>
            <person name="Shao Z."/>
        </authorList>
    </citation>
    <scope>NUCLEOTIDE SEQUENCE [LARGE SCALE GENOMIC DNA]</scope>
    <source>
        <strain evidence="1 2">CSC1P2</strain>
    </source>
</reference>
<dbReference type="EMBL" id="NWTK01000022">
    <property type="protein sequence ID" value="PKR48541.1"/>
    <property type="molecule type" value="Genomic_DNA"/>
</dbReference>
<feature type="non-terminal residue" evidence="1">
    <location>
        <position position="65"/>
    </location>
</feature>
<evidence type="ECO:0000313" key="2">
    <source>
        <dbReference type="Proteomes" id="UP000233597"/>
    </source>
</evidence>
<dbReference type="Proteomes" id="UP000233597">
    <property type="component" value="Unassembled WGS sequence"/>
</dbReference>
<accession>A0A2N3KDB4</accession>